<dbReference type="AlphaFoldDB" id="E3JB71"/>
<feature type="region of interest" description="Disordered" evidence="1">
    <location>
        <begin position="263"/>
        <end position="317"/>
    </location>
</feature>
<dbReference type="STRING" id="298654.FraEuI1c_0519"/>
<gene>
    <name evidence="2" type="ordered locus">FraEuI1c_0519</name>
</gene>
<dbReference type="EMBL" id="CP002299">
    <property type="protein sequence ID" value="ADP78601.1"/>
    <property type="molecule type" value="Genomic_DNA"/>
</dbReference>
<dbReference type="Proteomes" id="UP000002484">
    <property type="component" value="Chromosome"/>
</dbReference>
<dbReference type="KEGG" id="fri:FraEuI1c_0519"/>
<feature type="region of interest" description="Disordered" evidence="1">
    <location>
        <begin position="235"/>
        <end position="254"/>
    </location>
</feature>
<dbReference type="OrthoDB" id="9830387at2"/>
<organism evidence="2 3">
    <name type="scientific">Pseudofrankia inefficax (strain DSM 45817 / CECT 9037 / DDB 130130 / EuI1c)</name>
    <name type="common">Frankia inefficax</name>
    <dbReference type="NCBI Taxonomy" id="298654"/>
    <lineage>
        <taxon>Bacteria</taxon>
        <taxon>Bacillati</taxon>
        <taxon>Actinomycetota</taxon>
        <taxon>Actinomycetes</taxon>
        <taxon>Frankiales</taxon>
        <taxon>Frankiaceae</taxon>
        <taxon>Pseudofrankia</taxon>
    </lineage>
</organism>
<dbReference type="HOGENOM" id="CLU_876478_0_0_11"/>
<feature type="compositionally biased region" description="Basic and acidic residues" evidence="1">
    <location>
        <begin position="235"/>
        <end position="245"/>
    </location>
</feature>
<feature type="compositionally biased region" description="Low complexity" evidence="1">
    <location>
        <begin position="297"/>
        <end position="317"/>
    </location>
</feature>
<name>E3JB71_PSEI1</name>
<protein>
    <recommendedName>
        <fullName evidence="4">Band 7 protein</fullName>
    </recommendedName>
</protein>
<proteinExistence type="predicted"/>
<sequence length="317" mass="35407">MVYNNYPRGWNGGQTGWQYHPGWNAPASPVSPRYTVPFFGLPAPRLGWRVVYADNRGNFLELPPGEKLDKVIWRNYYFVDNQTYGLNIETESASSANTSRFRLVVAARWCIYSPIEFLRAPLAPVGHCDRITRSILSDITRSIEPGSARLVQDLIDAKRGVGFTIGSGLVVWIDNVIVHPPAGFEELQGELEQGRAQIDVDRLRRLRRNEQRVDDLDYDAAQRETERGVRRDRGAAFLDRADEGAQRGAPVDGFRPRAELVAGDDHLFDPEPAQADPGEADKDAPTRPAWPEPPAADIPSASIPDPPWWDQQPDAGS</sequence>
<evidence type="ECO:0008006" key="4">
    <source>
        <dbReference type="Google" id="ProtNLM"/>
    </source>
</evidence>
<evidence type="ECO:0000313" key="3">
    <source>
        <dbReference type="Proteomes" id="UP000002484"/>
    </source>
</evidence>
<keyword evidence="3" id="KW-1185">Reference proteome</keyword>
<reference evidence="2 3" key="1">
    <citation type="submission" date="2010-10" db="EMBL/GenBank/DDBJ databases">
        <title>Complete sequence of Frankia sp. EuI1c.</title>
        <authorList>
            <consortium name="US DOE Joint Genome Institute"/>
            <person name="Lucas S."/>
            <person name="Copeland A."/>
            <person name="Lapidus A."/>
            <person name="Cheng J.-F."/>
            <person name="Bruce D."/>
            <person name="Goodwin L."/>
            <person name="Pitluck S."/>
            <person name="Chertkov O."/>
            <person name="Detter J.C."/>
            <person name="Han C."/>
            <person name="Tapia R."/>
            <person name="Land M."/>
            <person name="Hauser L."/>
            <person name="Jeffries C."/>
            <person name="Kyrpides N."/>
            <person name="Ivanova N."/>
            <person name="Mikhailova N."/>
            <person name="Beauchemin N."/>
            <person name="Sen A."/>
            <person name="Sur S.A."/>
            <person name="Gtari M."/>
            <person name="Wall L."/>
            <person name="Tisa L."/>
            <person name="Woyke T."/>
        </authorList>
    </citation>
    <scope>NUCLEOTIDE SEQUENCE [LARGE SCALE GENOMIC DNA]</scope>
    <source>
        <strain evidence="3">DSM 45817 / CECT 9037 / EuI1c</strain>
    </source>
</reference>
<evidence type="ECO:0000313" key="2">
    <source>
        <dbReference type="EMBL" id="ADP78601.1"/>
    </source>
</evidence>
<dbReference type="RefSeq" id="WP_013421723.1">
    <property type="nucleotide sequence ID" value="NC_014666.1"/>
</dbReference>
<evidence type="ECO:0000256" key="1">
    <source>
        <dbReference type="SAM" id="MobiDB-lite"/>
    </source>
</evidence>
<accession>E3JB71</accession>
<dbReference type="InParanoid" id="E3JB71"/>